<organism evidence="3 4">
    <name type="scientific">Solanum tuberosum</name>
    <name type="common">Potato</name>
    <dbReference type="NCBI Taxonomy" id="4113"/>
    <lineage>
        <taxon>Eukaryota</taxon>
        <taxon>Viridiplantae</taxon>
        <taxon>Streptophyta</taxon>
        <taxon>Embryophyta</taxon>
        <taxon>Tracheophyta</taxon>
        <taxon>Spermatophyta</taxon>
        <taxon>Magnoliopsida</taxon>
        <taxon>eudicotyledons</taxon>
        <taxon>Gunneridae</taxon>
        <taxon>Pentapetalae</taxon>
        <taxon>asterids</taxon>
        <taxon>lamiids</taxon>
        <taxon>Solanales</taxon>
        <taxon>Solanaceae</taxon>
        <taxon>Solanoideae</taxon>
        <taxon>Solaneae</taxon>
        <taxon>Solanum</taxon>
    </lineage>
</organism>
<proteinExistence type="predicted"/>
<sequence length="512" mass="58838">MSVNKYALRYIQLSKYAPSIMADHRAKMSKFVLGVSNIVVKKSHTAMLVHDMYISRLMLHDQQIEEEKLKERSREAKRVRVTDGNYSHSRSGGWGRSRFRKNFSGKDHKIRNFPSTAKNDGDTPHRDQPYPSSGPSGSGASSHKKIHFYALQTRGVNFSFVTPYITMRTRVVKLQFQNEPILEWKGRNSMPRGRFVFYLKDRNMISKGCVYHIVRVRNVESEIPILESVSVVKEFLEVFPDDLPGVPPKKEIDFGIDLLPDTQPISIPPWASYFSKIDLWSGYHQLRVKQEDISKTGLRTRYGHYEFLVMSFGLINAPAAFMDLINMVFRQYLDMFVIVFIDNILIYSRSENDHMLQILKERQLYAKFSKYEFWQRRFVEGFSSIASPLTVLTEKKAKFIWSDACEKSFQELKNRLTSALVLTLPKADGLNQLLMGSGAYVVIERKELARDVHRLDQLGVRLVDSTKGGVMVYKGSESSFVADVKAKQSIDPTLVELKEVVLFSQGEDGVLR</sequence>
<feature type="compositionally biased region" description="Basic and acidic residues" evidence="1">
    <location>
        <begin position="119"/>
        <end position="128"/>
    </location>
</feature>
<dbReference type="Proteomes" id="UP000826656">
    <property type="component" value="Unassembled WGS sequence"/>
</dbReference>
<feature type="compositionally biased region" description="Basic residues" evidence="1">
    <location>
        <begin position="97"/>
        <end position="111"/>
    </location>
</feature>
<dbReference type="InterPro" id="IPR043502">
    <property type="entry name" value="DNA/RNA_pol_sf"/>
</dbReference>
<dbReference type="InterPro" id="IPR053134">
    <property type="entry name" value="RNA-dir_DNA_polymerase"/>
</dbReference>
<dbReference type="Pfam" id="PF00078">
    <property type="entry name" value="RVT_1"/>
    <property type="match status" value="1"/>
</dbReference>
<dbReference type="EMBL" id="JAIVGD010000018">
    <property type="protein sequence ID" value="KAH0756533.1"/>
    <property type="molecule type" value="Genomic_DNA"/>
</dbReference>
<dbReference type="InterPro" id="IPR043128">
    <property type="entry name" value="Rev_trsase/Diguanyl_cyclase"/>
</dbReference>
<gene>
    <name evidence="3" type="ORF">KY290_026803</name>
</gene>
<feature type="domain" description="Reverse transcriptase" evidence="2">
    <location>
        <begin position="233"/>
        <end position="364"/>
    </location>
</feature>
<feature type="region of interest" description="Disordered" evidence="1">
    <location>
        <begin position="69"/>
        <end position="141"/>
    </location>
</feature>
<dbReference type="SUPFAM" id="SSF56672">
    <property type="entry name" value="DNA/RNA polymerases"/>
    <property type="match status" value="1"/>
</dbReference>
<accession>A0ABQ7UZH1</accession>
<feature type="compositionally biased region" description="Basic and acidic residues" evidence="1">
    <location>
        <begin position="69"/>
        <end position="81"/>
    </location>
</feature>
<keyword evidence="4" id="KW-1185">Reference proteome</keyword>
<evidence type="ECO:0000313" key="3">
    <source>
        <dbReference type="EMBL" id="KAH0756533.1"/>
    </source>
</evidence>
<dbReference type="Gene3D" id="3.30.70.270">
    <property type="match status" value="2"/>
</dbReference>
<comment type="caution">
    <text evidence="3">The sequence shown here is derived from an EMBL/GenBank/DDBJ whole genome shotgun (WGS) entry which is preliminary data.</text>
</comment>
<evidence type="ECO:0000256" key="1">
    <source>
        <dbReference type="SAM" id="MobiDB-lite"/>
    </source>
</evidence>
<dbReference type="PANTHER" id="PTHR24559">
    <property type="entry name" value="TRANSPOSON TY3-I GAG-POL POLYPROTEIN"/>
    <property type="match status" value="1"/>
</dbReference>
<feature type="compositionally biased region" description="Low complexity" evidence="1">
    <location>
        <begin position="129"/>
        <end position="141"/>
    </location>
</feature>
<dbReference type="CDD" id="cd01647">
    <property type="entry name" value="RT_LTR"/>
    <property type="match status" value="1"/>
</dbReference>
<evidence type="ECO:0000313" key="4">
    <source>
        <dbReference type="Proteomes" id="UP000826656"/>
    </source>
</evidence>
<protein>
    <recommendedName>
        <fullName evidence="2">Reverse transcriptase domain-containing protein</fullName>
    </recommendedName>
</protein>
<name>A0ABQ7UZH1_SOLTU</name>
<dbReference type="InterPro" id="IPR000477">
    <property type="entry name" value="RT_dom"/>
</dbReference>
<dbReference type="PANTHER" id="PTHR24559:SF444">
    <property type="entry name" value="REVERSE TRANSCRIPTASE DOMAIN-CONTAINING PROTEIN"/>
    <property type="match status" value="1"/>
</dbReference>
<dbReference type="Gene3D" id="3.10.10.10">
    <property type="entry name" value="HIV Type 1 Reverse Transcriptase, subunit A, domain 1"/>
    <property type="match status" value="1"/>
</dbReference>
<evidence type="ECO:0000259" key="2">
    <source>
        <dbReference type="Pfam" id="PF00078"/>
    </source>
</evidence>
<reference evidence="3 4" key="1">
    <citation type="journal article" date="2021" name="bioRxiv">
        <title>Chromosome-scale and haplotype-resolved genome assembly of a tetraploid potato cultivar.</title>
        <authorList>
            <person name="Sun H."/>
            <person name="Jiao W.-B."/>
            <person name="Krause K."/>
            <person name="Campoy J.A."/>
            <person name="Goel M."/>
            <person name="Folz-Donahue K."/>
            <person name="Kukat C."/>
            <person name="Huettel B."/>
            <person name="Schneeberger K."/>
        </authorList>
    </citation>
    <scope>NUCLEOTIDE SEQUENCE [LARGE SCALE GENOMIC DNA]</scope>
    <source>
        <strain evidence="3">SolTubOtavaFocal</strain>
        <tissue evidence="3">Leaves</tissue>
    </source>
</reference>